<keyword evidence="4" id="KW-1185">Reference proteome</keyword>
<proteinExistence type="predicted"/>
<reference evidence="3 4" key="1">
    <citation type="submission" date="2021-06" db="EMBL/GenBank/DDBJ databases">
        <authorList>
            <person name="Palmer J.M."/>
        </authorList>
    </citation>
    <scope>NUCLEOTIDE SEQUENCE [LARGE SCALE GENOMIC DNA]</scope>
    <source>
        <strain evidence="3 4">XR_2019</strain>
        <tissue evidence="3">Muscle</tissue>
    </source>
</reference>
<gene>
    <name evidence="3" type="ORF">XENORESO_010102</name>
</gene>
<dbReference type="Pfam" id="PF24764">
    <property type="entry name" value="rva_4"/>
    <property type="match status" value="1"/>
</dbReference>
<dbReference type="Proteomes" id="UP001444071">
    <property type="component" value="Unassembled WGS sequence"/>
</dbReference>
<dbReference type="EMBL" id="JAHRIM010023151">
    <property type="protein sequence ID" value="MEQ2263589.1"/>
    <property type="molecule type" value="Genomic_DNA"/>
</dbReference>
<evidence type="ECO:0000313" key="4">
    <source>
        <dbReference type="Proteomes" id="UP001444071"/>
    </source>
</evidence>
<organism evidence="3 4">
    <name type="scientific">Xenotaenia resolanae</name>
    <dbReference type="NCBI Taxonomy" id="208358"/>
    <lineage>
        <taxon>Eukaryota</taxon>
        <taxon>Metazoa</taxon>
        <taxon>Chordata</taxon>
        <taxon>Craniata</taxon>
        <taxon>Vertebrata</taxon>
        <taxon>Euteleostomi</taxon>
        <taxon>Actinopterygii</taxon>
        <taxon>Neopterygii</taxon>
        <taxon>Teleostei</taxon>
        <taxon>Neoteleostei</taxon>
        <taxon>Acanthomorphata</taxon>
        <taxon>Ovalentaria</taxon>
        <taxon>Atherinomorphae</taxon>
        <taxon>Cyprinodontiformes</taxon>
        <taxon>Goodeidae</taxon>
        <taxon>Xenotaenia</taxon>
    </lineage>
</organism>
<evidence type="ECO:0000259" key="2">
    <source>
        <dbReference type="Pfam" id="PF24764"/>
    </source>
</evidence>
<evidence type="ECO:0000256" key="1">
    <source>
        <dbReference type="SAM" id="MobiDB-lite"/>
    </source>
</evidence>
<name>A0ABV0W2S0_9TELE</name>
<evidence type="ECO:0000313" key="3">
    <source>
        <dbReference type="EMBL" id="MEQ2263589.1"/>
    </source>
</evidence>
<feature type="region of interest" description="Disordered" evidence="1">
    <location>
        <begin position="85"/>
        <end position="106"/>
    </location>
</feature>
<dbReference type="InterPro" id="IPR058913">
    <property type="entry name" value="Integrase_dom_put"/>
</dbReference>
<comment type="caution">
    <text evidence="3">The sequence shown here is derived from an EMBL/GenBank/DDBJ whole genome shotgun (WGS) entry which is preliminary data.</text>
</comment>
<sequence>MVAHFMVQTQGEKRHSHITGRSVHNQRIEHLWRDVYENVLDLYHTIFIQMEAEAWNNHGLRTSSHHTPLQLWLLNDKEGHEFSEAGDDYGVDWEGPHTPSTSNIFS</sequence>
<feature type="domain" description="Integrase core" evidence="2">
    <location>
        <begin position="2"/>
        <end position="53"/>
    </location>
</feature>
<accession>A0ABV0W2S0</accession>
<protein>
    <recommendedName>
        <fullName evidence="2">Integrase core domain-containing protein</fullName>
    </recommendedName>
</protein>